<gene>
    <name evidence="2" type="ORF">L3H44_07405</name>
</gene>
<reference evidence="2 3" key="1">
    <citation type="submission" date="2022-01" db="EMBL/GenBank/DDBJ databases">
        <title>Identification and Characterization of Corynebacterium sp.</title>
        <authorList>
            <person name="Luo Q."/>
            <person name="Qu P."/>
            <person name="Chen Q."/>
        </authorList>
    </citation>
    <scope>NUCLEOTIDE SEQUENCE [LARGE SCALE GENOMIC DNA]</scope>
    <source>
        <strain evidence="2 3">MC-12</strain>
    </source>
</reference>
<proteinExistence type="predicted"/>
<feature type="transmembrane region" description="Helical" evidence="1">
    <location>
        <begin position="147"/>
        <end position="165"/>
    </location>
</feature>
<evidence type="ECO:0000313" key="2">
    <source>
        <dbReference type="EMBL" id="MCF6774235.1"/>
    </source>
</evidence>
<name>A0ABS9HN14_9CORY</name>
<protein>
    <submittedName>
        <fullName evidence="2">Uncharacterized protein</fullName>
    </submittedName>
</protein>
<feature type="transmembrane region" description="Helical" evidence="1">
    <location>
        <begin position="53"/>
        <end position="74"/>
    </location>
</feature>
<keyword evidence="3" id="KW-1185">Reference proteome</keyword>
<dbReference type="Proteomes" id="UP001200604">
    <property type="component" value="Unassembled WGS sequence"/>
</dbReference>
<keyword evidence="1" id="KW-0812">Transmembrane</keyword>
<feature type="transmembrane region" description="Helical" evidence="1">
    <location>
        <begin position="177"/>
        <end position="195"/>
    </location>
</feature>
<dbReference type="RefSeq" id="WP_046203260.1">
    <property type="nucleotide sequence ID" value="NZ_JAFFSY010000002.1"/>
</dbReference>
<accession>A0ABS9HN14</accession>
<comment type="caution">
    <text evidence="2">The sequence shown here is derived from an EMBL/GenBank/DDBJ whole genome shotgun (WGS) entry which is preliminary data.</text>
</comment>
<evidence type="ECO:0000313" key="3">
    <source>
        <dbReference type="Proteomes" id="UP001200604"/>
    </source>
</evidence>
<feature type="transmembrane region" description="Helical" evidence="1">
    <location>
        <begin position="86"/>
        <end position="112"/>
    </location>
</feature>
<keyword evidence="1" id="KW-1133">Transmembrane helix</keyword>
<keyword evidence="1" id="KW-0472">Membrane</keyword>
<sequence>MAQERENLKTDEENRLVTRGVLDENYVFTIKHLLKLDRRFFRKKEKSMNMSSVIIRLAMVSSAKSVAMAIVLYLTYTYLTSNSLTFISSIVKFGAFSILGLSLMQLIIRILVTIELNRGVIRFRVRGLRGWYYPTGDKCSNITFYKMLGFILFTAGSLSILYQLVLSTVVSGWGSKFGVVIAFVFFWSLGISGIVRDKPFRERSILRKHRIGIFAGTASLLDRNMLYLNERNTSRTAVGVKTDLGW</sequence>
<organism evidence="2 3">
    <name type="scientific">Corynebacterium parakroppenstedtii</name>
    <dbReference type="NCBI Taxonomy" id="2828363"/>
    <lineage>
        <taxon>Bacteria</taxon>
        <taxon>Bacillati</taxon>
        <taxon>Actinomycetota</taxon>
        <taxon>Actinomycetes</taxon>
        <taxon>Mycobacteriales</taxon>
        <taxon>Corynebacteriaceae</taxon>
        <taxon>Corynebacterium</taxon>
    </lineage>
</organism>
<evidence type="ECO:0000256" key="1">
    <source>
        <dbReference type="SAM" id="Phobius"/>
    </source>
</evidence>
<dbReference type="EMBL" id="JAKJKU010000003">
    <property type="protein sequence ID" value="MCF6774235.1"/>
    <property type="molecule type" value="Genomic_DNA"/>
</dbReference>